<keyword evidence="2" id="KW-1185">Reference proteome</keyword>
<dbReference type="RefSeq" id="WP_404633997.1">
    <property type="nucleotide sequence ID" value="NZ_JADIKM010000003.1"/>
</dbReference>
<accession>A0ABW8JV08</accession>
<evidence type="ECO:0000313" key="2">
    <source>
        <dbReference type="Proteomes" id="UP001620460"/>
    </source>
</evidence>
<proteinExistence type="predicted"/>
<protein>
    <submittedName>
        <fullName evidence="1">Uncharacterized protein</fullName>
    </submittedName>
</protein>
<dbReference type="Proteomes" id="UP001620460">
    <property type="component" value="Unassembled WGS sequence"/>
</dbReference>
<dbReference type="EMBL" id="JADIKM010000003">
    <property type="protein sequence ID" value="MFK2904984.1"/>
    <property type="molecule type" value="Genomic_DNA"/>
</dbReference>
<reference evidence="1 2" key="1">
    <citation type="submission" date="2020-10" db="EMBL/GenBank/DDBJ databases">
        <title>Phylogeny of dyella-like bacteria.</title>
        <authorList>
            <person name="Fu J."/>
        </authorList>
    </citation>
    <scope>NUCLEOTIDE SEQUENCE [LARGE SCALE GENOMIC DNA]</scope>
    <source>
        <strain evidence="1 2">Gsoil3046</strain>
    </source>
</reference>
<comment type="caution">
    <text evidence="1">The sequence shown here is derived from an EMBL/GenBank/DDBJ whole genome shotgun (WGS) entry which is preliminary data.</text>
</comment>
<evidence type="ECO:0000313" key="1">
    <source>
        <dbReference type="EMBL" id="MFK2904984.1"/>
    </source>
</evidence>
<gene>
    <name evidence="1" type="ORF">ISP17_13565</name>
</gene>
<name>A0ABW8JV08_9GAMM</name>
<organism evidence="1 2">
    <name type="scientific">Dyella ginsengisoli</name>
    <dbReference type="NCBI Taxonomy" id="363848"/>
    <lineage>
        <taxon>Bacteria</taxon>
        <taxon>Pseudomonadati</taxon>
        <taxon>Pseudomonadota</taxon>
        <taxon>Gammaproteobacteria</taxon>
        <taxon>Lysobacterales</taxon>
        <taxon>Rhodanobacteraceae</taxon>
        <taxon>Dyella</taxon>
    </lineage>
</organism>
<sequence length="57" mass="6464">MSTVPQALPPRQMAAAEAALLRWYPTMPLRMARAIRTRRPGYPLLVFVQQQKGRALS</sequence>